<feature type="coiled-coil region" evidence="1">
    <location>
        <begin position="46"/>
        <end position="73"/>
    </location>
</feature>
<keyword evidence="3" id="KW-1185">Reference proteome</keyword>
<dbReference type="RefSeq" id="WP_110942699.1">
    <property type="nucleotide sequence ID" value="NZ_FQZV01000079.1"/>
</dbReference>
<organism evidence="2 3">
    <name type="scientific">Geosporobacter subterraneus DSM 17957</name>
    <dbReference type="NCBI Taxonomy" id="1121919"/>
    <lineage>
        <taxon>Bacteria</taxon>
        <taxon>Bacillati</taxon>
        <taxon>Bacillota</taxon>
        <taxon>Clostridia</taxon>
        <taxon>Peptostreptococcales</taxon>
        <taxon>Thermotaleaceae</taxon>
        <taxon>Geosporobacter</taxon>
    </lineage>
</organism>
<gene>
    <name evidence="2" type="ORF">SAMN02745975_03748</name>
</gene>
<dbReference type="EMBL" id="FQZV01000079">
    <property type="protein sequence ID" value="SHK14370.1"/>
    <property type="molecule type" value="Genomic_DNA"/>
</dbReference>
<evidence type="ECO:0000256" key="1">
    <source>
        <dbReference type="SAM" id="Coils"/>
    </source>
</evidence>
<reference evidence="3" key="1">
    <citation type="submission" date="2016-11" db="EMBL/GenBank/DDBJ databases">
        <authorList>
            <person name="Varghese N."/>
            <person name="Submissions S."/>
        </authorList>
    </citation>
    <scope>NUCLEOTIDE SEQUENCE [LARGE SCALE GENOMIC DNA]</scope>
    <source>
        <strain evidence="3">DSM 17957</strain>
    </source>
</reference>
<evidence type="ECO:0000313" key="2">
    <source>
        <dbReference type="EMBL" id="SHK14370.1"/>
    </source>
</evidence>
<protein>
    <submittedName>
        <fullName evidence="2">Uncharacterized protein</fullName>
    </submittedName>
</protein>
<proteinExistence type="predicted"/>
<accession>A0A1M6Q2D0</accession>
<dbReference type="AlphaFoldDB" id="A0A1M6Q2D0"/>
<name>A0A1M6Q2D0_9FIRM</name>
<dbReference type="Proteomes" id="UP000184536">
    <property type="component" value="Unassembled WGS sequence"/>
</dbReference>
<evidence type="ECO:0000313" key="3">
    <source>
        <dbReference type="Proteomes" id="UP000184536"/>
    </source>
</evidence>
<keyword evidence="1" id="KW-0175">Coiled coil</keyword>
<sequence length="88" mass="10805">MVKSGIFTTNLEETNLKEILIDRRNKVMSLLNLHLNVSYFNINIHIQKDEEKHQEKMRKLAEHEIRMKEELNRRSNQDYQYMLYNIIR</sequence>